<dbReference type="InterPro" id="IPR010559">
    <property type="entry name" value="Sig_transdc_His_kin_internal"/>
</dbReference>
<evidence type="ECO:0000256" key="7">
    <source>
        <dbReference type="SAM" id="Phobius"/>
    </source>
</evidence>
<dbReference type="InterPro" id="IPR003660">
    <property type="entry name" value="HAMP_dom"/>
</dbReference>
<dbReference type="PANTHER" id="PTHR34220">
    <property type="entry name" value="SENSOR HISTIDINE KINASE YPDA"/>
    <property type="match status" value="1"/>
</dbReference>
<keyword evidence="6 7" id="KW-0472">Membrane</keyword>
<protein>
    <submittedName>
        <fullName evidence="9">Two-component sensor histidine kinase</fullName>
    </submittedName>
</protein>
<accession>A0A317KSU7</accession>
<dbReference type="RefSeq" id="WP_109985758.1">
    <property type="nucleotide sequence ID" value="NZ_QGTD01000021.1"/>
</dbReference>
<comment type="caution">
    <text evidence="9">The sequence shown here is derived from an EMBL/GenBank/DDBJ whole genome shotgun (WGS) entry which is preliminary data.</text>
</comment>
<dbReference type="SMART" id="SM00304">
    <property type="entry name" value="HAMP"/>
    <property type="match status" value="1"/>
</dbReference>
<evidence type="ECO:0000313" key="10">
    <source>
        <dbReference type="Proteomes" id="UP000245624"/>
    </source>
</evidence>
<dbReference type="Proteomes" id="UP000245624">
    <property type="component" value="Unassembled WGS sequence"/>
</dbReference>
<evidence type="ECO:0000256" key="6">
    <source>
        <dbReference type="ARBA" id="ARBA00023136"/>
    </source>
</evidence>
<dbReference type="OrthoDB" id="9776552at2"/>
<evidence type="ECO:0000256" key="5">
    <source>
        <dbReference type="ARBA" id="ARBA00022777"/>
    </source>
</evidence>
<dbReference type="InterPro" id="IPR050640">
    <property type="entry name" value="Bact_2-comp_sensor_kinase"/>
</dbReference>
<dbReference type="PROSITE" id="PS50885">
    <property type="entry name" value="HAMP"/>
    <property type="match status" value="1"/>
</dbReference>
<evidence type="ECO:0000256" key="1">
    <source>
        <dbReference type="ARBA" id="ARBA00004651"/>
    </source>
</evidence>
<dbReference type="GO" id="GO:0005886">
    <property type="term" value="C:plasma membrane"/>
    <property type="evidence" value="ECO:0007669"/>
    <property type="project" value="UniProtKB-SubCell"/>
</dbReference>
<evidence type="ECO:0000256" key="3">
    <source>
        <dbReference type="ARBA" id="ARBA00022553"/>
    </source>
</evidence>
<keyword evidence="7" id="KW-0812">Transmembrane</keyword>
<keyword evidence="7" id="KW-1133">Transmembrane helix</keyword>
<dbReference type="PANTHER" id="PTHR34220:SF7">
    <property type="entry name" value="SENSOR HISTIDINE KINASE YPDA"/>
    <property type="match status" value="1"/>
</dbReference>
<reference evidence="9 10" key="1">
    <citation type="submission" date="2018-05" db="EMBL/GenBank/DDBJ databases">
        <title>Genomic analysis of Gracilibacillus dipsosauri DD1 reveals novel features of a salt-tolerant amylase.</title>
        <authorList>
            <person name="Deutch C.E."/>
            <person name="Yang S."/>
        </authorList>
    </citation>
    <scope>NUCLEOTIDE SEQUENCE [LARGE SCALE GENOMIC DNA]</scope>
    <source>
        <strain evidence="9 10">DD1</strain>
    </source>
</reference>
<dbReference type="InterPro" id="IPR036890">
    <property type="entry name" value="HATPase_C_sf"/>
</dbReference>
<evidence type="ECO:0000259" key="8">
    <source>
        <dbReference type="PROSITE" id="PS50885"/>
    </source>
</evidence>
<feature type="transmembrane region" description="Helical" evidence="7">
    <location>
        <begin position="287"/>
        <end position="306"/>
    </location>
</feature>
<comment type="subcellular location">
    <subcellularLocation>
        <location evidence="1">Cell membrane</location>
        <topology evidence="1">Multi-pass membrane protein</topology>
    </subcellularLocation>
</comment>
<dbReference type="CDD" id="cd06225">
    <property type="entry name" value="HAMP"/>
    <property type="match status" value="1"/>
</dbReference>
<dbReference type="Gene3D" id="3.30.565.10">
    <property type="entry name" value="Histidine kinase-like ATPase, C-terminal domain"/>
    <property type="match status" value="1"/>
</dbReference>
<dbReference type="GO" id="GO:0000155">
    <property type="term" value="F:phosphorelay sensor kinase activity"/>
    <property type="evidence" value="ECO:0007669"/>
    <property type="project" value="InterPro"/>
</dbReference>
<sequence>MKLRNKLFISFVLVVFIPVIIIGGYLTNELRQVALEEAEKQATINMERVKERTLEVLKVPVYLADNISIDKRFIQLVNKEYQSVYDVVDAYWQYDTLKYYQDMYSSEISNIRFYMDNPTLLNNWEIIPVSKELKGKDWYQHAMNKDPTPHWLYLKDETKNNYYYLSLVRKITSSEFDTNGLLVINVNTKTLNRILSQESEPILLVDEQNDVIATNQKEFRGKKLNSILTAPEVMEGELGIFQDVTSDESKRIFVDEISLEKSDNKLRIISIISDETIVQNAQHFGKMGATVVMISVSVALIIIYYLSKLLSNRLIILTKQINQVAKGNFETSIVIDGNDEIGMLSKQLDVMVSNTRNLLAEVYESNKQKRLLERRQNEIKFKMMASQINPHFLFNCLESIRMEAHYKGEKEIARVIKLLGKLMRNSIEVGSGKIKLESEIEVIEWYLEIQKFRYDERLNYYLDIDPDTRDFLIPPLIIQPLVENSVIHGLEGNRSGGTIHVKTQLVEGGLYVEVSDNGIGITKQKLDAIIASLSEKEEKSGVRIGLRNVHQRIQLTYGARTGLSIQSIPNVGTNISFHIK</sequence>
<dbReference type="AlphaFoldDB" id="A0A317KSU7"/>
<evidence type="ECO:0000256" key="2">
    <source>
        <dbReference type="ARBA" id="ARBA00022475"/>
    </source>
</evidence>
<proteinExistence type="predicted"/>
<dbReference type="InterPro" id="IPR003594">
    <property type="entry name" value="HATPase_dom"/>
</dbReference>
<evidence type="ECO:0000256" key="4">
    <source>
        <dbReference type="ARBA" id="ARBA00022679"/>
    </source>
</evidence>
<feature type="transmembrane region" description="Helical" evidence="7">
    <location>
        <begin position="7"/>
        <end position="26"/>
    </location>
</feature>
<feature type="domain" description="HAMP" evidence="8">
    <location>
        <begin position="308"/>
        <end position="360"/>
    </location>
</feature>
<name>A0A317KSU7_9BACI</name>
<dbReference type="SUPFAM" id="SSF158472">
    <property type="entry name" value="HAMP domain-like"/>
    <property type="match status" value="1"/>
</dbReference>
<keyword evidence="3" id="KW-0597">Phosphoprotein</keyword>
<dbReference type="SUPFAM" id="SSF55874">
    <property type="entry name" value="ATPase domain of HSP90 chaperone/DNA topoisomerase II/histidine kinase"/>
    <property type="match status" value="1"/>
</dbReference>
<dbReference type="Pfam" id="PF06580">
    <property type="entry name" value="His_kinase"/>
    <property type="match status" value="1"/>
</dbReference>
<dbReference type="Pfam" id="PF02518">
    <property type="entry name" value="HATPase_c"/>
    <property type="match status" value="1"/>
</dbReference>
<gene>
    <name evidence="9" type="ORF">DLJ74_19630</name>
</gene>
<keyword evidence="10" id="KW-1185">Reference proteome</keyword>
<dbReference type="Pfam" id="PF00672">
    <property type="entry name" value="HAMP"/>
    <property type="match status" value="1"/>
</dbReference>
<keyword evidence="4" id="KW-0808">Transferase</keyword>
<evidence type="ECO:0000313" key="9">
    <source>
        <dbReference type="EMBL" id="PWU66631.1"/>
    </source>
</evidence>
<dbReference type="EMBL" id="QGTD01000021">
    <property type="protein sequence ID" value="PWU66631.1"/>
    <property type="molecule type" value="Genomic_DNA"/>
</dbReference>
<keyword evidence="2" id="KW-1003">Cell membrane</keyword>
<dbReference type="Gene3D" id="6.10.340.10">
    <property type="match status" value="1"/>
</dbReference>
<keyword evidence="5 9" id="KW-0418">Kinase</keyword>
<organism evidence="9 10">
    <name type="scientific">Gracilibacillus dipsosauri</name>
    <dbReference type="NCBI Taxonomy" id="178340"/>
    <lineage>
        <taxon>Bacteria</taxon>
        <taxon>Bacillati</taxon>
        <taxon>Bacillota</taxon>
        <taxon>Bacilli</taxon>
        <taxon>Bacillales</taxon>
        <taxon>Bacillaceae</taxon>
        <taxon>Gracilibacillus</taxon>
    </lineage>
</organism>